<dbReference type="GO" id="GO:0005737">
    <property type="term" value="C:cytoplasm"/>
    <property type="evidence" value="ECO:0007669"/>
    <property type="project" value="UniProtKB-SubCell"/>
</dbReference>
<evidence type="ECO:0000256" key="3">
    <source>
        <dbReference type="ARBA" id="ARBA00022723"/>
    </source>
</evidence>
<keyword evidence="9" id="KW-1185">Reference proteome</keyword>
<evidence type="ECO:0000256" key="4">
    <source>
        <dbReference type="ARBA" id="ARBA00022771"/>
    </source>
</evidence>
<keyword evidence="2" id="KW-0963">Cytoplasm</keyword>
<dbReference type="GO" id="GO:0016887">
    <property type="term" value="F:ATP hydrolysis activity"/>
    <property type="evidence" value="ECO:0007669"/>
    <property type="project" value="InterPro"/>
</dbReference>
<evidence type="ECO:0000256" key="2">
    <source>
        <dbReference type="ARBA" id="ARBA00022490"/>
    </source>
</evidence>
<dbReference type="Pfam" id="PF20173">
    <property type="entry name" value="ZnF_RZ-type"/>
    <property type="match status" value="1"/>
</dbReference>
<evidence type="ECO:0000256" key="1">
    <source>
        <dbReference type="ARBA" id="ARBA00004496"/>
    </source>
</evidence>
<evidence type="ECO:0000256" key="6">
    <source>
        <dbReference type="ARBA" id="ARBA00022859"/>
    </source>
</evidence>
<dbReference type="InterPro" id="IPR031248">
    <property type="entry name" value="RNF213"/>
</dbReference>
<evidence type="ECO:0000256" key="5">
    <source>
        <dbReference type="ARBA" id="ARBA00022833"/>
    </source>
</evidence>
<dbReference type="Proteomes" id="UP000184546">
    <property type="component" value="Unassembled WGS sequence"/>
</dbReference>
<dbReference type="PROSITE" id="PS51981">
    <property type="entry name" value="ZF_RZ"/>
    <property type="match status" value="1"/>
</dbReference>
<evidence type="ECO:0000313" key="9">
    <source>
        <dbReference type="Proteomes" id="UP000184546"/>
    </source>
</evidence>
<dbReference type="InterPro" id="IPR046439">
    <property type="entry name" value="ZF_RZ_dom"/>
</dbReference>
<evidence type="ECO:0000313" key="8">
    <source>
        <dbReference type="EMBL" id="OJK00833.1"/>
    </source>
</evidence>
<dbReference type="OrthoDB" id="2423195at2759"/>
<dbReference type="GO" id="GO:0002376">
    <property type="term" value="P:immune system process"/>
    <property type="evidence" value="ECO:0007669"/>
    <property type="project" value="UniProtKB-KW"/>
</dbReference>
<keyword evidence="5" id="KW-0862">Zinc</keyword>
<organism evidence="8 9">
    <name type="scientific">Aspergillus aculeatus (strain ATCC 16872 / CBS 172.66 / WB 5094)</name>
    <dbReference type="NCBI Taxonomy" id="690307"/>
    <lineage>
        <taxon>Eukaryota</taxon>
        <taxon>Fungi</taxon>
        <taxon>Dikarya</taxon>
        <taxon>Ascomycota</taxon>
        <taxon>Pezizomycotina</taxon>
        <taxon>Eurotiomycetes</taxon>
        <taxon>Eurotiomycetidae</taxon>
        <taxon>Eurotiales</taxon>
        <taxon>Aspergillaceae</taxon>
        <taxon>Aspergillus</taxon>
        <taxon>Aspergillus subgen. Circumdati</taxon>
    </lineage>
</organism>
<feature type="domain" description="RZ-type" evidence="7">
    <location>
        <begin position="302"/>
        <end position="377"/>
    </location>
</feature>
<dbReference type="OMA" id="MEVLSAM"/>
<reference evidence="9" key="1">
    <citation type="journal article" date="2017" name="Genome Biol.">
        <title>Comparative genomics reveals high biological diversity and specific adaptations in the industrially and medically important fungal genus Aspergillus.</title>
        <authorList>
            <person name="de Vries R.P."/>
            <person name="Riley R."/>
            <person name="Wiebenga A."/>
            <person name="Aguilar-Osorio G."/>
            <person name="Amillis S."/>
            <person name="Uchima C.A."/>
            <person name="Anderluh G."/>
            <person name="Asadollahi M."/>
            <person name="Askin M."/>
            <person name="Barry K."/>
            <person name="Battaglia E."/>
            <person name="Bayram O."/>
            <person name="Benocci T."/>
            <person name="Braus-Stromeyer S.A."/>
            <person name="Caldana C."/>
            <person name="Canovas D."/>
            <person name="Cerqueira G.C."/>
            <person name="Chen F."/>
            <person name="Chen W."/>
            <person name="Choi C."/>
            <person name="Clum A."/>
            <person name="Dos Santos R.A."/>
            <person name="Damasio A.R."/>
            <person name="Diallinas G."/>
            <person name="Emri T."/>
            <person name="Fekete E."/>
            <person name="Flipphi M."/>
            <person name="Freyberg S."/>
            <person name="Gallo A."/>
            <person name="Gournas C."/>
            <person name="Habgood R."/>
            <person name="Hainaut M."/>
            <person name="Harispe M.L."/>
            <person name="Henrissat B."/>
            <person name="Hilden K.S."/>
            <person name="Hope R."/>
            <person name="Hossain A."/>
            <person name="Karabika E."/>
            <person name="Karaffa L."/>
            <person name="Karanyi Z."/>
            <person name="Krasevec N."/>
            <person name="Kuo A."/>
            <person name="Kusch H."/>
            <person name="LaButti K."/>
            <person name="Lagendijk E.L."/>
            <person name="Lapidus A."/>
            <person name="Levasseur A."/>
            <person name="Lindquist E."/>
            <person name="Lipzen A."/>
            <person name="Logrieco A.F."/>
            <person name="MacCabe A."/>
            <person name="Maekelae M.R."/>
            <person name="Malavazi I."/>
            <person name="Melin P."/>
            <person name="Meyer V."/>
            <person name="Mielnichuk N."/>
            <person name="Miskei M."/>
            <person name="Molnar A.P."/>
            <person name="Mule G."/>
            <person name="Ngan C.Y."/>
            <person name="Orejas M."/>
            <person name="Orosz E."/>
            <person name="Ouedraogo J.P."/>
            <person name="Overkamp K.M."/>
            <person name="Park H.-S."/>
            <person name="Perrone G."/>
            <person name="Piumi F."/>
            <person name="Punt P.J."/>
            <person name="Ram A.F."/>
            <person name="Ramon A."/>
            <person name="Rauscher S."/>
            <person name="Record E."/>
            <person name="Riano-Pachon D.M."/>
            <person name="Robert V."/>
            <person name="Roehrig J."/>
            <person name="Ruller R."/>
            <person name="Salamov A."/>
            <person name="Salih N.S."/>
            <person name="Samson R.A."/>
            <person name="Sandor E."/>
            <person name="Sanguinetti M."/>
            <person name="Schuetze T."/>
            <person name="Sepcic K."/>
            <person name="Shelest E."/>
            <person name="Sherlock G."/>
            <person name="Sophianopoulou V."/>
            <person name="Squina F.M."/>
            <person name="Sun H."/>
            <person name="Susca A."/>
            <person name="Todd R.B."/>
            <person name="Tsang A."/>
            <person name="Unkles S.E."/>
            <person name="van de Wiele N."/>
            <person name="van Rossen-Uffink D."/>
            <person name="Oliveira J.V."/>
            <person name="Vesth T.C."/>
            <person name="Visser J."/>
            <person name="Yu J.-H."/>
            <person name="Zhou M."/>
            <person name="Andersen M.R."/>
            <person name="Archer D.B."/>
            <person name="Baker S.E."/>
            <person name="Benoit I."/>
            <person name="Brakhage A.A."/>
            <person name="Braus G.H."/>
            <person name="Fischer R."/>
            <person name="Frisvad J.C."/>
            <person name="Goldman G.H."/>
            <person name="Houbraken J."/>
            <person name="Oakley B."/>
            <person name="Pocsi I."/>
            <person name="Scazzocchio C."/>
            <person name="Seiboth B."/>
            <person name="vanKuyk P.A."/>
            <person name="Wortman J."/>
            <person name="Dyer P.S."/>
            <person name="Grigoriev I.V."/>
        </authorList>
    </citation>
    <scope>NUCLEOTIDE SEQUENCE [LARGE SCALE GENOMIC DNA]</scope>
    <source>
        <strain evidence="9">ATCC 16872 / CBS 172.66 / WB 5094</strain>
    </source>
</reference>
<dbReference type="PANTHER" id="PTHR22605">
    <property type="entry name" value="RZ-TYPE DOMAIN-CONTAINING PROTEIN"/>
    <property type="match status" value="1"/>
</dbReference>
<comment type="subcellular location">
    <subcellularLocation>
        <location evidence="1">Cytoplasm</location>
    </subcellularLocation>
</comment>
<dbReference type="STRING" id="690307.A0A1L9WXG9"/>
<dbReference type="GeneID" id="30974897"/>
<keyword evidence="3" id="KW-0479">Metal-binding</keyword>
<dbReference type="EMBL" id="KV878975">
    <property type="protein sequence ID" value="OJK00833.1"/>
    <property type="molecule type" value="Genomic_DNA"/>
</dbReference>
<dbReference type="RefSeq" id="XP_020057172.1">
    <property type="nucleotide sequence ID" value="XM_020201083.1"/>
</dbReference>
<dbReference type="GO" id="GO:0008270">
    <property type="term" value="F:zinc ion binding"/>
    <property type="evidence" value="ECO:0007669"/>
    <property type="project" value="UniProtKB-KW"/>
</dbReference>
<dbReference type="PANTHER" id="PTHR22605:SF16">
    <property type="entry name" value="E3 UBIQUITIN-PROTEIN LIGASE RNF213"/>
    <property type="match status" value="1"/>
</dbReference>
<keyword evidence="6" id="KW-0391">Immunity</keyword>
<sequence>MLEQTFEGLDGSRQEQLLRAQVIPFFEVVSHPEVLPSPVLKQAVRTIYNFLYGVRGVSASRLFAYISDVLKDRMVEPNSKTLVQEATVNIAGKCEGQITAMRDMLARANKGRWQNILGLQQRIKIYMKKVTPEAQPHSKVRNLIALTRRRKETAESLEPGNDILQLEGSVQATALSLRLDIALLADFLKLHREARNRPIVRLIEMDLSKNRGQCKALVETAGLSNYVVHQTEGYIFLALLHAFERSYAASAELVDQHVAHAKEALNHAKALCTFWPGQTRGLMDEVEGVKKMLRGATLYTPVTNEERMAVIAAMAQEFRGTGHWYYCRNGHPFTIGECGMAMQRSVCPECGEPVGGQDHTAAAGVMHARDLEENFARLS</sequence>
<dbReference type="GO" id="GO:0004842">
    <property type="term" value="F:ubiquitin-protein transferase activity"/>
    <property type="evidence" value="ECO:0007669"/>
    <property type="project" value="InterPro"/>
</dbReference>
<keyword evidence="4" id="KW-0863">Zinc-finger</keyword>
<name>A0A1L9WXG9_ASPA1</name>
<proteinExistence type="predicted"/>
<evidence type="ECO:0000259" key="7">
    <source>
        <dbReference type="PROSITE" id="PS51981"/>
    </source>
</evidence>
<protein>
    <recommendedName>
        <fullName evidence="7">RZ-type domain-containing protein</fullName>
    </recommendedName>
</protein>
<gene>
    <name evidence="8" type="ORF">ASPACDRAFT_42328</name>
</gene>
<accession>A0A1L9WXG9</accession>
<dbReference type="VEuPathDB" id="FungiDB:ASPACDRAFT_42328"/>
<dbReference type="AlphaFoldDB" id="A0A1L9WXG9"/>